<dbReference type="OrthoDB" id="2684965at2759"/>
<protein>
    <submittedName>
        <fullName evidence="2">Uncharacterized protein</fullName>
    </submittedName>
</protein>
<organism evidence="2 3">
    <name type="scientific">Suillus luteus UH-Slu-Lm8-n1</name>
    <dbReference type="NCBI Taxonomy" id="930992"/>
    <lineage>
        <taxon>Eukaryota</taxon>
        <taxon>Fungi</taxon>
        <taxon>Dikarya</taxon>
        <taxon>Basidiomycota</taxon>
        <taxon>Agaricomycotina</taxon>
        <taxon>Agaricomycetes</taxon>
        <taxon>Agaricomycetidae</taxon>
        <taxon>Boletales</taxon>
        <taxon>Suillineae</taxon>
        <taxon>Suillaceae</taxon>
        <taxon>Suillus</taxon>
    </lineage>
</organism>
<dbReference type="AlphaFoldDB" id="A0A0D0ADD0"/>
<dbReference type="EMBL" id="KN836316">
    <property type="protein sequence ID" value="KIK32257.1"/>
    <property type="molecule type" value="Genomic_DNA"/>
</dbReference>
<reference evidence="2 3" key="1">
    <citation type="submission" date="2014-04" db="EMBL/GenBank/DDBJ databases">
        <authorList>
            <consortium name="DOE Joint Genome Institute"/>
            <person name="Kuo A."/>
            <person name="Ruytinx J."/>
            <person name="Rineau F."/>
            <person name="Colpaert J."/>
            <person name="Kohler A."/>
            <person name="Nagy L.G."/>
            <person name="Floudas D."/>
            <person name="Copeland A."/>
            <person name="Barry K.W."/>
            <person name="Cichocki N."/>
            <person name="Veneault-Fourrey C."/>
            <person name="LaButti K."/>
            <person name="Lindquist E.A."/>
            <person name="Lipzen A."/>
            <person name="Lundell T."/>
            <person name="Morin E."/>
            <person name="Murat C."/>
            <person name="Sun H."/>
            <person name="Tunlid A."/>
            <person name="Henrissat B."/>
            <person name="Grigoriev I.V."/>
            <person name="Hibbett D.S."/>
            <person name="Martin F."/>
            <person name="Nordberg H.P."/>
            <person name="Cantor M.N."/>
            <person name="Hua S.X."/>
        </authorList>
    </citation>
    <scope>NUCLEOTIDE SEQUENCE [LARGE SCALE GENOMIC DNA]</scope>
    <source>
        <strain evidence="2 3">UH-Slu-Lm8-n1</strain>
    </source>
</reference>
<feature type="region of interest" description="Disordered" evidence="1">
    <location>
        <begin position="49"/>
        <end position="72"/>
    </location>
</feature>
<proteinExistence type="predicted"/>
<evidence type="ECO:0000313" key="2">
    <source>
        <dbReference type="EMBL" id="KIK32257.1"/>
    </source>
</evidence>
<evidence type="ECO:0000313" key="3">
    <source>
        <dbReference type="Proteomes" id="UP000054485"/>
    </source>
</evidence>
<name>A0A0D0ADD0_9AGAM</name>
<evidence type="ECO:0000256" key="1">
    <source>
        <dbReference type="SAM" id="MobiDB-lite"/>
    </source>
</evidence>
<dbReference type="HOGENOM" id="CLU_2528953_0_0_1"/>
<keyword evidence="3" id="KW-1185">Reference proteome</keyword>
<dbReference type="Proteomes" id="UP000054485">
    <property type="component" value="Unassembled WGS sequence"/>
</dbReference>
<gene>
    <name evidence="2" type="ORF">CY34DRAFT_19173</name>
</gene>
<sequence>MPRSSITAAYSLIPTSLTLLDSSPKEDTIEESIPHAFEEGPEQVALSDVLQDSTIGDKDDQDDDEDKSMGEPEYVITWQLPENL</sequence>
<dbReference type="InParanoid" id="A0A0D0ADD0"/>
<reference evidence="3" key="2">
    <citation type="submission" date="2015-01" db="EMBL/GenBank/DDBJ databases">
        <title>Evolutionary Origins and Diversification of the Mycorrhizal Mutualists.</title>
        <authorList>
            <consortium name="DOE Joint Genome Institute"/>
            <consortium name="Mycorrhizal Genomics Consortium"/>
            <person name="Kohler A."/>
            <person name="Kuo A."/>
            <person name="Nagy L.G."/>
            <person name="Floudas D."/>
            <person name="Copeland A."/>
            <person name="Barry K.W."/>
            <person name="Cichocki N."/>
            <person name="Veneault-Fourrey C."/>
            <person name="LaButti K."/>
            <person name="Lindquist E.A."/>
            <person name="Lipzen A."/>
            <person name="Lundell T."/>
            <person name="Morin E."/>
            <person name="Murat C."/>
            <person name="Riley R."/>
            <person name="Ohm R."/>
            <person name="Sun H."/>
            <person name="Tunlid A."/>
            <person name="Henrissat B."/>
            <person name="Grigoriev I.V."/>
            <person name="Hibbett D.S."/>
            <person name="Martin F."/>
        </authorList>
    </citation>
    <scope>NUCLEOTIDE SEQUENCE [LARGE SCALE GENOMIC DNA]</scope>
    <source>
        <strain evidence="3">UH-Slu-Lm8-n1</strain>
    </source>
</reference>
<accession>A0A0D0ADD0</accession>